<gene>
    <name evidence="2" type="ORF">PVAG01_09844</name>
</gene>
<reference evidence="2 3" key="1">
    <citation type="submission" date="2024-06" db="EMBL/GenBank/DDBJ databases">
        <title>Complete genome of Phlyctema vagabunda strain 19-DSS-EL-015.</title>
        <authorList>
            <person name="Fiorenzani C."/>
        </authorList>
    </citation>
    <scope>NUCLEOTIDE SEQUENCE [LARGE SCALE GENOMIC DNA]</scope>
    <source>
        <strain evidence="2 3">19-DSS-EL-015</strain>
    </source>
</reference>
<comment type="caution">
    <text evidence="2">The sequence shown here is derived from an EMBL/GenBank/DDBJ whole genome shotgun (WGS) entry which is preliminary data.</text>
</comment>
<organism evidence="2 3">
    <name type="scientific">Phlyctema vagabunda</name>
    <dbReference type="NCBI Taxonomy" id="108571"/>
    <lineage>
        <taxon>Eukaryota</taxon>
        <taxon>Fungi</taxon>
        <taxon>Dikarya</taxon>
        <taxon>Ascomycota</taxon>
        <taxon>Pezizomycotina</taxon>
        <taxon>Leotiomycetes</taxon>
        <taxon>Helotiales</taxon>
        <taxon>Dermateaceae</taxon>
        <taxon>Phlyctema</taxon>
    </lineage>
</organism>
<dbReference type="Proteomes" id="UP001629113">
    <property type="component" value="Unassembled WGS sequence"/>
</dbReference>
<proteinExistence type="predicted"/>
<keyword evidence="3" id="KW-1185">Reference proteome</keyword>
<dbReference type="PANTHER" id="PTHR35606">
    <property type="entry name" value="CELLULOSE-BINDING FAMILY II PROTEIN"/>
    <property type="match status" value="1"/>
</dbReference>
<feature type="signal peptide" evidence="1">
    <location>
        <begin position="1"/>
        <end position="21"/>
    </location>
</feature>
<feature type="chain" id="PRO_5045048451" evidence="1">
    <location>
        <begin position="22"/>
        <end position="298"/>
    </location>
</feature>
<evidence type="ECO:0000256" key="1">
    <source>
        <dbReference type="SAM" id="SignalP"/>
    </source>
</evidence>
<protein>
    <submittedName>
        <fullName evidence="2">Cellulose-binding family ii</fullName>
    </submittedName>
</protein>
<name>A0ABR4P496_9HELO</name>
<dbReference type="EMBL" id="JBFCZG010000009">
    <property type="protein sequence ID" value="KAL3418129.1"/>
    <property type="molecule type" value="Genomic_DNA"/>
</dbReference>
<keyword evidence="1" id="KW-0732">Signal</keyword>
<evidence type="ECO:0000313" key="2">
    <source>
        <dbReference type="EMBL" id="KAL3418129.1"/>
    </source>
</evidence>
<dbReference type="PANTHER" id="PTHR35606:SF4">
    <property type="entry name" value="CELLULOSE-BINDING FAMILY II PROTEIN"/>
    <property type="match status" value="1"/>
</dbReference>
<evidence type="ECO:0000313" key="3">
    <source>
        <dbReference type="Proteomes" id="UP001629113"/>
    </source>
</evidence>
<sequence length="298" mass="33306">MRSFAMLLPLGLATLATASLAKRETTWNPPSDLVKPLADVWNHTTATFANGDYLSFKNSGYDIIMAGKGKLNYCVRWDDDTSVTEAQRTAIATSLQVNVKLWTDHLTGFMGWPYDNVSVSVVGWATKDKSTIEGSTTGLDIYTTVDGSGVPECDPRCGRFYHQDGDYSTCPGGADRHYDVSLWLTKGWMEGGAGGDWGERMATSEYVDNMNSQPEYFLHEFGHTLALLDFYDWMPTGQSEGESFIMNGYAPTGTKITDFDIWMMRDWWRHLSASRYAASTTTTTKTRKLKSRQLGSFE</sequence>
<accession>A0ABR4P496</accession>